<dbReference type="Proteomes" id="UP000623467">
    <property type="component" value="Unassembled WGS sequence"/>
</dbReference>
<protein>
    <submittedName>
        <fullName evidence="2">Uncharacterized protein</fullName>
    </submittedName>
</protein>
<proteinExistence type="predicted"/>
<gene>
    <name evidence="2" type="ORF">MSAN_00300200</name>
</gene>
<keyword evidence="3" id="KW-1185">Reference proteome</keyword>
<accession>A0A8H7DG48</accession>
<reference evidence="2" key="1">
    <citation type="submission" date="2020-05" db="EMBL/GenBank/DDBJ databases">
        <title>Mycena genomes resolve the evolution of fungal bioluminescence.</title>
        <authorList>
            <person name="Tsai I.J."/>
        </authorList>
    </citation>
    <scope>NUCLEOTIDE SEQUENCE</scope>
    <source>
        <strain evidence="2">160909Yilan</strain>
    </source>
</reference>
<dbReference type="OrthoDB" id="3250682at2759"/>
<evidence type="ECO:0000313" key="3">
    <source>
        <dbReference type="Proteomes" id="UP000623467"/>
    </source>
</evidence>
<sequence>MASTLSSLSFRCTFSSGMSKGPLGQANYAVLMKSTLFISAWALFIAVTGFWVVTVIRCFEGFIYFKDGQDASTYFTDTARPVATIGYVFFGVALVIGDSMIIYRLWVVWSLNKTVIILPVLGLCGFIASGVIAVEDKLHINRVRPVGLTLCTVFTIVTNVYCTALIAWKIWEITSICIPVGGYESAGTYSLPTFYSTHIKHL</sequence>
<evidence type="ECO:0000313" key="2">
    <source>
        <dbReference type="EMBL" id="KAF7374184.1"/>
    </source>
</evidence>
<organism evidence="2 3">
    <name type="scientific">Mycena sanguinolenta</name>
    <dbReference type="NCBI Taxonomy" id="230812"/>
    <lineage>
        <taxon>Eukaryota</taxon>
        <taxon>Fungi</taxon>
        <taxon>Dikarya</taxon>
        <taxon>Basidiomycota</taxon>
        <taxon>Agaricomycotina</taxon>
        <taxon>Agaricomycetes</taxon>
        <taxon>Agaricomycetidae</taxon>
        <taxon>Agaricales</taxon>
        <taxon>Marasmiineae</taxon>
        <taxon>Mycenaceae</taxon>
        <taxon>Mycena</taxon>
    </lineage>
</organism>
<feature type="transmembrane region" description="Helical" evidence="1">
    <location>
        <begin position="38"/>
        <end position="65"/>
    </location>
</feature>
<feature type="transmembrane region" description="Helical" evidence="1">
    <location>
        <begin position="146"/>
        <end position="171"/>
    </location>
</feature>
<dbReference type="AlphaFoldDB" id="A0A8H7DG48"/>
<keyword evidence="1" id="KW-0472">Membrane</keyword>
<comment type="caution">
    <text evidence="2">The sequence shown here is derived from an EMBL/GenBank/DDBJ whole genome shotgun (WGS) entry which is preliminary data.</text>
</comment>
<keyword evidence="1" id="KW-1133">Transmembrane helix</keyword>
<feature type="transmembrane region" description="Helical" evidence="1">
    <location>
        <begin position="115"/>
        <end position="134"/>
    </location>
</feature>
<evidence type="ECO:0000256" key="1">
    <source>
        <dbReference type="SAM" id="Phobius"/>
    </source>
</evidence>
<keyword evidence="1" id="KW-0812">Transmembrane</keyword>
<dbReference type="EMBL" id="JACAZH010000002">
    <property type="protein sequence ID" value="KAF7374184.1"/>
    <property type="molecule type" value="Genomic_DNA"/>
</dbReference>
<feature type="transmembrane region" description="Helical" evidence="1">
    <location>
        <begin position="85"/>
        <end position="109"/>
    </location>
</feature>
<name>A0A8H7DG48_9AGAR</name>